<evidence type="ECO:0000313" key="1">
    <source>
        <dbReference type="EMBL" id="CAG6641672.1"/>
    </source>
</evidence>
<reference evidence="1" key="1">
    <citation type="submission" date="2021-05" db="EMBL/GenBank/DDBJ databases">
        <authorList>
            <person name="Alioto T."/>
            <person name="Alioto T."/>
            <person name="Gomez Garrido J."/>
        </authorList>
    </citation>
    <scope>NUCLEOTIDE SEQUENCE</scope>
</reference>
<sequence>MYTLYLSPHFMSRENSMLPVLYSGGCGSIPVTRYRDKGVLVETRSPCPSSYPCLVMTPCTDLRLHSLILTRRNPSPNQWRFVLWIWRRSIFSLRRVQDKRPPSLRRVQDKRPPLVLERRPVCNHGFNSGLAIVADRNIAIPHYPYVDNDISYDKSCRYREYILVLMRRNNEFSQAHRCLKKEKKKK</sequence>
<protein>
    <submittedName>
        <fullName evidence="1">Uncharacterized protein</fullName>
    </submittedName>
</protein>
<accession>A0A8D8VZN8</accession>
<dbReference type="EMBL" id="HBUF01118692">
    <property type="protein sequence ID" value="CAG6641668.1"/>
    <property type="molecule type" value="Transcribed_RNA"/>
</dbReference>
<proteinExistence type="predicted"/>
<name>A0A8D8VZN8_9HEMI</name>
<dbReference type="AlphaFoldDB" id="A0A8D8VZN8"/>
<organism evidence="1">
    <name type="scientific">Cacopsylla melanoneura</name>
    <dbReference type="NCBI Taxonomy" id="428564"/>
    <lineage>
        <taxon>Eukaryota</taxon>
        <taxon>Metazoa</taxon>
        <taxon>Ecdysozoa</taxon>
        <taxon>Arthropoda</taxon>
        <taxon>Hexapoda</taxon>
        <taxon>Insecta</taxon>
        <taxon>Pterygota</taxon>
        <taxon>Neoptera</taxon>
        <taxon>Paraneoptera</taxon>
        <taxon>Hemiptera</taxon>
        <taxon>Sternorrhyncha</taxon>
        <taxon>Psylloidea</taxon>
        <taxon>Psyllidae</taxon>
        <taxon>Psyllinae</taxon>
        <taxon>Cacopsylla</taxon>
    </lineage>
</organism>
<dbReference type="EMBL" id="HBUF01118694">
    <property type="protein sequence ID" value="CAG6641672.1"/>
    <property type="molecule type" value="Transcribed_RNA"/>
</dbReference>